<feature type="region of interest" description="Disordered" evidence="1">
    <location>
        <begin position="277"/>
        <end position="334"/>
    </location>
</feature>
<proteinExistence type="predicted"/>
<organism evidence="2 3">
    <name type="scientific">Enterococcus wangshanyuanii</name>
    <dbReference type="NCBI Taxonomy" id="2005703"/>
    <lineage>
        <taxon>Bacteria</taxon>
        <taxon>Bacillati</taxon>
        <taxon>Bacillota</taxon>
        <taxon>Bacilli</taxon>
        <taxon>Lactobacillales</taxon>
        <taxon>Enterococcaceae</taxon>
        <taxon>Enterococcus</taxon>
    </lineage>
</organism>
<dbReference type="Pfam" id="PF03406">
    <property type="entry name" value="Phage_fiber_2"/>
    <property type="match status" value="1"/>
</dbReference>
<evidence type="ECO:0000313" key="2">
    <source>
        <dbReference type="EMBL" id="GGC97934.1"/>
    </source>
</evidence>
<dbReference type="Proteomes" id="UP000630615">
    <property type="component" value="Unassembled WGS sequence"/>
</dbReference>
<feature type="compositionally biased region" description="Polar residues" evidence="1">
    <location>
        <begin position="297"/>
        <end position="334"/>
    </location>
</feature>
<feature type="compositionally biased region" description="Basic and acidic residues" evidence="1">
    <location>
        <begin position="277"/>
        <end position="296"/>
    </location>
</feature>
<dbReference type="InterPro" id="IPR005068">
    <property type="entry name" value="Phage_lambda_Stf-r2"/>
</dbReference>
<evidence type="ECO:0000256" key="1">
    <source>
        <dbReference type="SAM" id="MobiDB-lite"/>
    </source>
</evidence>
<gene>
    <name evidence="2" type="ORF">GCM10011573_29340</name>
</gene>
<reference evidence="3" key="1">
    <citation type="journal article" date="2019" name="Int. J. Syst. Evol. Microbiol.">
        <title>The Global Catalogue of Microorganisms (GCM) 10K type strain sequencing project: providing services to taxonomists for standard genome sequencing and annotation.</title>
        <authorList>
            <consortium name="The Broad Institute Genomics Platform"/>
            <consortium name="The Broad Institute Genome Sequencing Center for Infectious Disease"/>
            <person name="Wu L."/>
            <person name="Ma J."/>
        </authorList>
    </citation>
    <scope>NUCLEOTIDE SEQUENCE [LARGE SCALE GENOMIC DNA]</scope>
    <source>
        <strain evidence="3">CGMCC 1.15942</strain>
    </source>
</reference>
<dbReference type="CDD" id="cd19958">
    <property type="entry name" value="pyocin_knob"/>
    <property type="match status" value="1"/>
</dbReference>
<sequence length="573" mass="62397">MVNFMSELPIWQAEGVRPPDSMVTEGWKASQKPPADYFNWFFSRTYFALKELQEKSATEENLDLHKTRTDNPHKVTAAQVGLSNVMNQKQATKVEFDSHDTDQIRHITESERTSWNSKAAGVHNHTWGDIQNVPIGSLTQLGVIRLVDSVASTDRTKAATPNSVKDAYDRGTQGIADAAEVQKNLDAHGQNKNNPHAVTASQVGLGKVANYDIATTEEAVAGTSNSKYVTPFTVSEAIKALQAIKSVNGKTGIVILGKSDVGLGNVDNVKQASKTEFDSHASDSDKHITANERTDWNSKANGSHTHTMSQVDGLTSSLNSKTNSRGYSNSTVTSLGEETDINTLNETGTFMGYKMVGAPDSGWWYIDNMVHNSGYCTQVAYRLNNSTDFRPKIRSKVNGKWFEWQTLSVTTDNAPTATKLQTAREIAGVTFDGTKDIKISAANVGALPETNEVILNSSSISMSSGTVTLLDSIENYEALAIESYVAGNGSTQLKIHNNAETLKVEFSMVNVNNDPNSKGYDLYEGSVTFSKNTVKFDRAKMVSYLGEIVNGTDNLMITQIIGKKKGPKAFSGQ</sequence>
<dbReference type="EMBL" id="BMKI01000007">
    <property type="protein sequence ID" value="GGC97934.1"/>
    <property type="molecule type" value="Genomic_DNA"/>
</dbReference>
<evidence type="ECO:0000313" key="3">
    <source>
        <dbReference type="Proteomes" id="UP000630615"/>
    </source>
</evidence>
<accession>A0ABQ1PIK1</accession>
<comment type="caution">
    <text evidence="2">The sequence shown here is derived from an EMBL/GenBank/DDBJ whole genome shotgun (WGS) entry which is preliminary data.</text>
</comment>
<name>A0ABQ1PIK1_9ENTE</name>
<keyword evidence="3" id="KW-1185">Reference proteome</keyword>
<dbReference type="RefSeq" id="WP_227011156.1">
    <property type="nucleotide sequence ID" value="NZ_BMKI01000007.1"/>
</dbReference>
<protein>
    <submittedName>
        <fullName evidence="2">Uncharacterized protein</fullName>
    </submittedName>
</protein>